<dbReference type="Gene3D" id="3.30.950.30">
    <property type="entry name" value="Schlafen, AAA domain"/>
    <property type="match status" value="1"/>
</dbReference>
<gene>
    <name evidence="2" type="ORF">IIF7_12645</name>
</gene>
<dbReference type="Pfam" id="PF13749">
    <property type="entry name" value="HATPase_c_4"/>
    <property type="match status" value="1"/>
</dbReference>
<protein>
    <submittedName>
        <fullName evidence="2">Transcriptional regulator</fullName>
    </submittedName>
</protein>
<dbReference type="PANTHER" id="PTHR30595">
    <property type="entry name" value="GLPR-RELATED TRANSCRIPTIONAL REPRESSOR"/>
    <property type="match status" value="1"/>
</dbReference>
<dbReference type="SUPFAM" id="SSF46785">
    <property type="entry name" value="Winged helix' DNA-binding domain"/>
    <property type="match status" value="1"/>
</dbReference>
<accession>A0A1Y1T2D9</accession>
<sequence length="514" mass="58288">MPETNRIEYKAQLTKDLDLEKEVVAFLNYHEGGLVYIGVDKNGNTLGVADPDADMLKIKDRIKNNIAPSAMGLFDVVAEEKDGQPIIKIIVASGSEKPYFKKKYGMTEKGCYLRIGTAAEPMPRKMIEELFASRTRNSIGKIKANRQDLSFAQLRIYYEEKRKPLNQQFKKNLELLTPQGDINYAGYLLADENNVSIKVAKYKGTTRADLAESNEYGYGSLIKATKSVLDKIELENRTLTQITSKERLEKRLWNRIALREAIINAFVHNDYTREIAPKFEIFQDRIEITSAGALPEGLSEPEFFEGYSVPRNKELMRVFKDVDLVEQLGSGIPRILKTYGKECFQFSANFLRMVFPSAEPVNTTDQVTDQASDQVDWQSLVDTYLAIKNGVEPNQVNFLEWLQTNIQIILHELQESFRITSGKLQESFGKGFEIPKILGSENTSGKPSYKKLPNSFIILMLLAMDATITAEEISVLIGISERAVFSNLDKLKNANLIERVGGRKEGYWQIIEQE</sequence>
<dbReference type="InterPro" id="IPR038475">
    <property type="entry name" value="RecG_C_sf"/>
</dbReference>
<dbReference type="EMBL" id="ARYN01000011">
    <property type="protein sequence ID" value="ORL44962.1"/>
    <property type="molecule type" value="Genomic_DNA"/>
</dbReference>
<dbReference type="Proteomes" id="UP000192746">
    <property type="component" value="Unassembled WGS sequence"/>
</dbReference>
<comment type="caution">
    <text evidence="2">The sequence shown here is derived from an EMBL/GenBank/DDBJ whole genome shotgun (WGS) entry which is preliminary data.</text>
</comment>
<feature type="domain" description="Schlafen AlbA-2" evidence="1">
    <location>
        <begin position="3"/>
        <end position="122"/>
    </location>
</feature>
<dbReference type="GO" id="GO:0006355">
    <property type="term" value="P:regulation of DNA-templated transcription"/>
    <property type="evidence" value="ECO:0007669"/>
    <property type="project" value="UniProtKB-ARBA"/>
</dbReference>
<keyword evidence="3" id="KW-1185">Reference proteome</keyword>
<evidence type="ECO:0000313" key="3">
    <source>
        <dbReference type="Proteomes" id="UP000192746"/>
    </source>
</evidence>
<reference evidence="2 3" key="1">
    <citation type="submission" date="2013-04" db="EMBL/GenBank/DDBJ databases">
        <title>Zunongwangia sp. 22II14-10F7 Genome Sequencing.</title>
        <authorList>
            <person name="Lai Q."/>
            <person name="Shao Z."/>
        </authorList>
    </citation>
    <scope>NUCLEOTIDE SEQUENCE [LARGE SCALE GENOMIC DNA]</scope>
    <source>
        <strain evidence="2 3">22II14-10F7</strain>
    </source>
</reference>
<dbReference type="PANTHER" id="PTHR30595:SF6">
    <property type="entry name" value="SCHLAFEN ALBA-2 DOMAIN-CONTAINING PROTEIN"/>
    <property type="match status" value="1"/>
</dbReference>
<dbReference type="CDD" id="cd00090">
    <property type="entry name" value="HTH_ARSR"/>
    <property type="match status" value="1"/>
</dbReference>
<dbReference type="InterPro" id="IPR038461">
    <property type="entry name" value="Schlafen_AlbA_2_dom_sf"/>
</dbReference>
<organism evidence="2 3">
    <name type="scientific">Zunongwangia atlantica 22II14-10F7</name>
    <dbReference type="NCBI Taxonomy" id="1185767"/>
    <lineage>
        <taxon>Bacteria</taxon>
        <taxon>Pseudomonadati</taxon>
        <taxon>Bacteroidota</taxon>
        <taxon>Flavobacteriia</taxon>
        <taxon>Flavobacteriales</taxon>
        <taxon>Flavobacteriaceae</taxon>
        <taxon>Zunongwangia</taxon>
    </lineage>
</organism>
<name>A0A1Y1T2D9_9FLAO</name>
<evidence type="ECO:0000313" key="2">
    <source>
        <dbReference type="EMBL" id="ORL44962.1"/>
    </source>
</evidence>
<evidence type="ECO:0000259" key="1">
    <source>
        <dbReference type="Pfam" id="PF04326"/>
    </source>
</evidence>
<dbReference type="STRING" id="1185767.IIF7_12645"/>
<proteinExistence type="predicted"/>
<dbReference type="InterPro" id="IPR007421">
    <property type="entry name" value="Schlafen_AlbA_2_dom"/>
</dbReference>
<dbReference type="Pfam" id="PF04326">
    <property type="entry name" value="SLFN_AlbA_2"/>
    <property type="match status" value="1"/>
</dbReference>
<dbReference type="InterPro" id="IPR036390">
    <property type="entry name" value="WH_DNA-bd_sf"/>
</dbReference>
<dbReference type="AlphaFoldDB" id="A0A1Y1T2D9"/>
<dbReference type="Gene3D" id="3.30.565.60">
    <property type="match status" value="1"/>
</dbReference>
<dbReference type="RefSeq" id="WP_084842071.1">
    <property type="nucleotide sequence ID" value="NZ_ARYN01000011.1"/>
</dbReference>
<dbReference type="InterPro" id="IPR011991">
    <property type="entry name" value="ArsR-like_HTH"/>
</dbReference>